<feature type="domain" description="N-acetyltransferase" evidence="1">
    <location>
        <begin position="13"/>
        <end position="148"/>
    </location>
</feature>
<dbReference type="EMBL" id="RCWN01000001">
    <property type="protein sequence ID" value="RLQ88358.1"/>
    <property type="molecule type" value="Genomic_DNA"/>
</dbReference>
<gene>
    <name evidence="2" type="ORF">D8780_09225</name>
</gene>
<proteinExistence type="predicted"/>
<reference evidence="2 3" key="1">
    <citation type="submission" date="2018-10" db="EMBL/GenBank/DDBJ databases">
        <title>Notoacmeibacter sp. M2BS9Y-3-1, whole genome shotgun sequence.</title>
        <authorList>
            <person name="Tuo L."/>
        </authorList>
    </citation>
    <scope>NUCLEOTIDE SEQUENCE [LARGE SCALE GENOMIC DNA]</scope>
    <source>
        <strain evidence="2 3">M2BS9Y-3-1</strain>
    </source>
</reference>
<dbReference type="PROSITE" id="PS51186">
    <property type="entry name" value="GNAT"/>
    <property type="match status" value="1"/>
</dbReference>
<dbReference type="RefSeq" id="WP_121645326.1">
    <property type="nucleotide sequence ID" value="NZ_RCWN01000001.1"/>
</dbReference>
<keyword evidence="2" id="KW-0808">Transferase</keyword>
<dbReference type="GO" id="GO:0016747">
    <property type="term" value="F:acyltransferase activity, transferring groups other than amino-acyl groups"/>
    <property type="evidence" value="ECO:0007669"/>
    <property type="project" value="InterPro"/>
</dbReference>
<dbReference type="SUPFAM" id="SSF55729">
    <property type="entry name" value="Acyl-CoA N-acyltransferases (Nat)"/>
    <property type="match status" value="1"/>
</dbReference>
<dbReference type="Gene3D" id="3.40.630.30">
    <property type="match status" value="1"/>
</dbReference>
<organism evidence="2 3">
    <name type="scientific">Notoacmeibacter ruber</name>
    <dbReference type="NCBI Taxonomy" id="2670375"/>
    <lineage>
        <taxon>Bacteria</taxon>
        <taxon>Pseudomonadati</taxon>
        <taxon>Pseudomonadota</taxon>
        <taxon>Alphaproteobacteria</taxon>
        <taxon>Hyphomicrobiales</taxon>
        <taxon>Notoacmeibacteraceae</taxon>
        <taxon>Notoacmeibacter</taxon>
    </lineage>
</organism>
<dbReference type="Proteomes" id="UP000281094">
    <property type="component" value="Unassembled WGS sequence"/>
</dbReference>
<comment type="caution">
    <text evidence="2">The sequence shown here is derived from an EMBL/GenBank/DDBJ whole genome shotgun (WGS) entry which is preliminary data.</text>
</comment>
<evidence type="ECO:0000313" key="3">
    <source>
        <dbReference type="Proteomes" id="UP000281094"/>
    </source>
</evidence>
<dbReference type="InterPro" id="IPR016181">
    <property type="entry name" value="Acyl_CoA_acyltransferase"/>
</dbReference>
<name>A0A3L7JC57_9HYPH</name>
<keyword evidence="3" id="KW-1185">Reference proteome</keyword>
<accession>A0A3L7JC57</accession>
<dbReference type="Pfam" id="PF00583">
    <property type="entry name" value="Acetyltransf_1"/>
    <property type="match status" value="1"/>
</dbReference>
<evidence type="ECO:0000259" key="1">
    <source>
        <dbReference type="PROSITE" id="PS51186"/>
    </source>
</evidence>
<evidence type="ECO:0000313" key="2">
    <source>
        <dbReference type="EMBL" id="RLQ88358.1"/>
    </source>
</evidence>
<protein>
    <submittedName>
        <fullName evidence="2">N-acetyltransferase</fullName>
    </submittedName>
</protein>
<dbReference type="InterPro" id="IPR000182">
    <property type="entry name" value="GNAT_dom"/>
</dbReference>
<sequence length="178" mass="19071">MSAPSSPVTLSQIVFTPEEPEDAGSIDTLHAGVFGPGRFARAASIIREQGSHDLSLSFTARIEGLLIGSVRLTPIAVGGERGHLLGPLAVLTDRRKLGVGKHLVNMSVEAARAVGSPFVMLVGDAPYYWSMGFRPVYTDRVRMPLPVAPDRLLVCELQSNLAECLAGNVRHVRCIDKG</sequence>
<dbReference type="CDD" id="cd04301">
    <property type="entry name" value="NAT_SF"/>
    <property type="match status" value="1"/>
</dbReference>
<dbReference type="AlphaFoldDB" id="A0A3L7JC57"/>